<dbReference type="EMBL" id="JAGINP010000006">
    <property type="protein sequence ID" value="MBP2292453.1"/>
    <property type="molecule type" value="Genomic_DNA"/>
</dbReference>
<proteinExistence type="predicted"/>
<gene>
    <name evidence="1" type="ORF">J2851_002223</name>
</gene>
<organism evidence="1 2">
    <name type="scientific">Azospirillum rugosum</name>
    <dbReference type="NCBI Taxonomy" id="416170"/>
    <lineage>
        <taxon>Bacteria</taxon>
        <taxon>Pseudomonadati</taxon>
        <taxon>Pseudomonadota</taxon>
        <taxon>Alphaproteobacteria</taxon>
        <taxon>Rhodospirillales</taxon>
        <taxon>Azospirillaceae</taxon>
        <taxon>Azospirillum</taxon>
    </lineage>
</organism>
<dbReference type="Proteomes" id="UP000781958">
    <property type="component" value="Unassembled WGS sequence"/>
</dbReference>
<sequence>MLSDTSLRVDDLTSEEVATIAHAYLAALDEGEHETAFDVALDALRACRPQLPLNVAAAELEMLLAELPPIAAQATTLPRDSVALA</sequence>
<evidence type="ECO:0000313" key="2">
    <source>
        <dbReference type="Proteomes" id="UP000781958"/>
    </source>
</evidence>
<keyword evidence="2" id="KW-1185">Reference proteome</keyword>
<evidence type="ECO:0000313" key="1">
    <source>
        <dbReference type="EMBL" id="MBP2292453.1"/>
    </source>
</evidence>
<protein>
    <submittedName>
        <fullName evidence="1">Uncharacterized protein</fullName>
    </submittedName>
</protein>
<reference evidence="1 2" key="1">
    <citation type="submission" date="2021-03" db="EMBL/GenBank/DDBJ databases">
        <title>Genomic Encyclopedia of Type Strains, Phase III (KMG-III): the genomes of soil and plant-associated and newly described type strains.</title>
        <authorList>
            <person name="Whitman W."/>
        </authorList>
    </citation>
    <scope>NUCLEOTIDE SEQUENCE [LARGE SCALE GENOMIC DNA]</scope>
    <source>
        <strain evidence="1 2">IMMIB AFH-6</strain>
    </source>
</reference>
<comment type="caution">
    <text evidence="1">The sequence shown here is derived from an EMBL/GenBank/DDBJ whole genome shotgun (WGS) entry which is preliminary data.</text>
</comment>
<name>A0ABS4SIR1_9PROT</name>
<accession>A0ABS4SIR1</accession>
<dbReference type="RefSeq" id="WP_209766314.1">
    <property type="nucleotide sequence ID" value="NZ_JAGINP010000006.1"/>
</dbReference>